<evidence type="ECO:0000256" key="1">
    <source>
        <dbReference type="SAM" id="MobiDB-lite"/>
    </source>
</evidence>
<dbReference type="AlphaFoldDB" id="A0ABD3HGG6"/>
<feature type="region of interest" description="Disordered" evidence="1">
    <location>
        <begin position="37"/>
        <end position="66"/>
    </location>
</feature>
<evidence type="ECO:0000313" key="3">
    <source>
        <dbReference type="Proteomes" id="UP001633002"/>
    </source>
</evidence>
<protein>
    <submittedName>
        <fullName evidence="2">Uncharacterized protein</fullName>
    </submittedName>
</protein>
<sequence length="128" mass="14213">MNLSAFANFNDGKKPDNDVSFDQLKQWLYELFNGELKSHDREDSSEEKGKTAQLIPKHNTKSAKPVMYVHPEIGDDTLNAKDDDGLTEGGIRILNIENCNLLAQRSNYEAGSSSTTTVILGSSDDDFE</sequence>
<proteinExistence type="predicted"/>
<dbReference type="Proteomes" id="UP001633002">
    <property type="component" value="Unassembled WGS sequence"/>
</dbReference>
<comment type="caution">
    <text evidence="2">The sequence shown here is derived from an EMBL/GenBank/DDBJ whole genome shotgun (WGS) entry which is preliminary data.</text>
</comment>
<organism evidence="2 3">
    <name type="scientific">Riccia sorocarpa</name>
    <dbReference type="NCBI Taxonomy" id="122646"/>
    <lineage>
        <taxon>Eukaryota</taxon>
        <taxon>Viridiplantae</taxon>
        <taxon>Streptophyta</taxon>
        <taxon>Embryophyta</taxon>
        <taxon>Marchantiophyta</taxon>
        <taxon>Marchantiopsida</taxon>
        <taxon>Marchantiidae</taxon>
        <taxon>Marchantiales</taxon>
        <taxon>Ricciaceae</taxon>
        <taxon>Riccia</taxon>
    </lineage>
</organism>
<name>A0ABD3HGG6_9MARC</name>
<keyword evidence="3" id="KW-1185">Reference proteome</keyword>
<feature type="compositionally biased region" description="Basic and acidic residues" evidence="1">
    <location>
        <begin position="37"/>
        <end position="50"/>
    </location>
</feature>
<accession>A0ABD3HGG6</accession>
<dbReference type="EMBL" id="JBJQOH010000004">
    <property type="protein sequence ID" value="KAL3689549.1"/>
    <property type="molecule type" value="Genomic_DNA"/>
</dbReference>
<evidence type="ECO:0000313" key="2">
    <source>
        <dbReference type="EMBL" id="KAL3689549.1"/>
    </source>
</evidence>
<reference evidence="2 3" key="1">
    <citation type="submission" date="2024-09" db="EMBL/GenBank/DDBJ databases">
        <title>Chromosome-scale assembly of Riccia sorocarpa.</title>
        <authorList>
            <person name="Paukszto L."/>
        </authorList>
    </citation>
    <scope>NUCLEOTIDE SEQUENCE [LARGE SCALE GENOMIC DNA]</scope>
    <source>
        <strain evidence="2">LP-2024</strain>
        <tissue evidence="2">Aerial parts of the thallus</tissue>
    </source>
</reference>
<gene>
    <name evidence="2" type="ORF">R1sor_015858</name>
</gene>